<dbReference type="Proteomes" id="UP000274131">
    <property type="component" value="Unassembled WGS sequence"/>
</dbReference>
<dbReference type="AlphaFoldDB" id="A0A158QB31"/>
<accession>A0A158QB31</accession>
<sequence length="170" mass="20446">PQSYLSRWSRENTPIDSQDQYERAVRRSYTPVREVGAYRVFPLNIAKNFLMRIRTPLGVVTTPYHTNYRYYQEQQPFRKYDIFQVRTWAYPIYKYLHGRDHLSTRPYSYTRVYGNSPLYTPPKIAAEPRSMTSSRSYSGYVYMAGEHSFDVASRPRSLDHYQFWRSHITR</sequence>
<dbReference type="EMBL" id="UXUI01008973">
    <property type="protein sequence ID" value="VDD92798.1"/>
    <property type="molecule type" value="Genomic_DNA"/>
</dbReference>
<evidence type="ECO:0000313" key="3">
    <source>
        <dbReference type="WBParaSite" id="EVEC_0000806501-mRNA-1"/>
    </source>
</evidence>
<evidence type="ECO:0000313" key="1">
    <source>
        <dbReference type="EMBL" id="VDD92798.1"/>
    </source>
</evidence>
<keyword evidence="2" id="KW-1185">Reference proteome</keyword>
<protein>
    <submittedName>
        <fullName evidence="3">Myofilin</fullName>
    </submittedName>
</protein>
<reference evidence="1 2" key="2">
    <citation type="submission" date="2018-10" db="EMBL/GenBank/DDBJ databases">
        <authorList>
            <consortium name="Pathogen Informatics"/>
        </authorList>
    </citation>
    <scope>NUCLEOTIDE SEQUENCE [LARGE SCALE GENOMIC DNA]</scope>
</reference>
<dbReference type="OrthoDB" id="5836460at2759"/>
<organism evidence="3">
    <name type="scientific">Enterobius vermicularis</name>
    <name type="common">Human pinworm</name>
    <dbReference type="NCBI Taxonomy" id="51028"/>
    <lineage>
        <taxon>Eukaryota</taxon>
        <taxon>Metazoa</taxon>
        <taxon>Ecdysozoa</taxon>
        <taxon>Nematoda</taxon>
        <taxon>Chromadorea</taxon>
        <taxon>Rhabditida</taxon>
        <taxon>Spirurina</taxon>
        <taxon>Oxyuridomorpha</taxon>
        <taxon>Oxyuroidea</taxon>
        <taxon>Oxyuridae</taxon>
        <taxon>Enterobius</taxon>
    </lineage>
</organism>
<proteinExistence type="predicted"/>
<evidence type="ECO:0000313" key="2">
    <source>
        <dbReference type="Proteomes" id="UP000274131"/>
    </source>
</evidence>
<name>A0A158QB31_ENTVE</name>
<gene>
    <name evidence="1" type="ORF">EVEC_LOCUS7549</name>
</gene>
<reference evidence="3" key="1">
    <citation type="submission" date="2016-04" db="UniProtKB">
        <authorList>
            <consortium name="WormBaseParasite"/>
        </authorList>
    </citation>
    <scope>IDENTIFICATION</scope>
</reference>
<dbReference type="WBParaSite" id="EVEC_0000806501-mRNA-1">
    <property type="protein sequence ID" value="EVEC_0000806501-mRNA-1"/>
    <property type="gene ID" value="EVEC_0000806501"/>
</dbReference>